<feature type="compositionally biased region" description="Low complexity" evidence="4">
    <location>
        <begin position="28"/>
        <end position="75"/>
    </location>
</feature>
<dbReference type="Pfam" id="PF01425">
    <property type="entry name" value="Amidase"/>
    <property type="match status" value="1"/>
</dbReference>
<dbReference type="Proteomes" id="UP000655751">
    <property type="component" value="Unassembled WGS sequence"/>
</dbReference>
<evidence type="ECO:0000259" key="5">
    <source>
        <dbReference type="Pfam" id="PF01425"/>
    </source>
</evidence>
<dbReference type="EC" id="3.5.1.4" evidence="3"/>
<dbReference type="AlphaFoldDB" id="A0A931IGH8"/>
<dbReference type="PANTHER" id="PTHR11895">
    <property type="entry name" value="TRANSAMIDASE"/>
    <property type="match status" value="1"/>
</dbReference>
<keyword evidence="7" id="KW-1185">Reference proteome</keyword>
<protein>
    <recommendedName>
        <fullName evidence="3">amidase</fullName>
        <ecNumber evidence="3">3.5.1.4</ecNumber>
    </recommendedName>
</protein>
<accession>A0A931IGH8</accession>
<feature type="domain" description="Amidase" evidence="5">
    <location>
        <begin position="134"/>
        <end position="531"/>
    </location>
</feature>
<evidence type="ECO:0000256" key="3">
    <source>
        <dbReference type="ARBA" id="ARBA00012922"/>
    </source>
</evidence>
<dbReference type="InterPro" id="IPR000120">
    <property type="entry name" value="Amidase"/>
</dbReference>
<dbReference type="EMBL" id="JADMLG010000023">
    <property type="protein sequence ID" value="MBH0781302.1"/>
    <property type="molecule type" value="Genomic_DNA"/>
</dbReference>
<evidence type="ECO:0000256" key="2">
    <source>
        <dbReference type="ARBA" id="ARBA00009199"/>
    </source>
</evidence>
<proteinExistence type="inferred from homology"/>
<evidence type="ECO:0000313" key="6">
    <source>
        <dbReference type="EMBL" id="MBH0781302.1"/>
    </source>
</evidence>
<dbReference type="PANTHER" id="PTHR11895:SF7">
    <property type="entry name" value="GLUTAMYL-TRNA(GLN) AMIDOTRANSFERASE SUBUNIT A, MITOCHONDRIAL"/>
    <property type="match status" value="1"/>
</dbReference>
<sequence>MAHQAASGHTAGEFSPVVPAPADGARPVAESGSVGVSGSVGESGSAVESGSVDVSRSVDVSGSADGSVAVARPAGGVPGPDDPARAGAPTVVATRANRGGAVGESRGSFGGLVRDRTAIATVAAVHEGLRTPTEIVAEALVRMVERDRKINAFTVVREERARRDAVALEQRSDLDVLPMAGVPVAVERSLAVAGEAVPRGSGVAESDHPAVTRLRAAGAVVTGLTGTSEFGLWPLSDDTEPLTRNPWNRVRGSAAAAAAVAAGAVPVATAADGVGAVRVGAACAGVFGIKPGRYVAPALIGLDSWGGLAENGVLATSVADAALALSVLAARPDLADLDPPDRLRIGVAVDPPHRMFRVDRQWTAAAMEAAELAAADGHTVEPVVLPQGPAALAALLRWYTAELPREDLPEQPERLQPRTRRHLAVGRAIHRLGLVRPAQIDRIESRLLELFEHYDVVITPTLAAPPPRARNNGARGRLADLLALARFTPFTPIWNLVGWPAASVPMGTHTRSRTPVAAQLAGPPGAESTLLRLAARLEARKPWRRLVR</sequence>
<dbReference type="InterPro" id="IPR023631">
    <property type="entry name" value="Amidase_dom"/>
</dbReference>
<name>A0A931IGH8_9NOCA</name>
<feature type="region of interest" description="Disordered" evidence="4">
    <location>
        <begin position="1"/>
        <end position="87"/>
    </location>
</feature>
<comment type="catalytic activity">
    <reaction evidence="1">
        <text>a monocarboxylic acid amide + H2O = a monocarboxylate + NH4(+)</text>
        <dbReference type="Rhea" id="RHEA:12020"/>
        <dbReference type="ChEBI" id="CHEBI:15377"/>
        <dbReference type="ChEBI" id="CHEBI:28938"/>
        <dbReference type="ChEBI" id="CHEBI:35757"/>
        <dbReference type="ChEBI" id="CHEBI:83628"/>
        <dbReference type="EC" id="3.5.1.4"/>
    </reaction>
</comment>
<dbReference type="SUPFAM" id="SSF75304">
    <property type="entry name" value="Amidase signature (AS) enzymes"/>
    <property type="match status" value="1"/>
</dbReference>
<dbReference type="InterPro" id="IPR036928">
    <property type="entry name" value="AS_sf"/>
</dbReference>
<organism evidence="6 7">
    <name type="scientific">Nocardia bovistercoris</name>
    <dbReference type="NCBI Taxonomy" id="2785916"/>
    <lineage>
        <taxon>Bacteria</taxon>
        <taxon>Bacillati</taxon>
        <taxon>Actinomycetota</taxon>
        <taxon>Actinomycetes</taxon>
        <taxon>Mycobacteriales</taxon>
        <taxon>Nocardiaceae</taxon>
        <taxon>Nocardia</taxon>
    </lineage>
</organism>
<reference evidence="6" key="1">
    <citation type="submission" date="2020-11" db="EMBL/GenBank/DDBJ databases">
        <title>Nocardia NEAU-351.nov., a novel actinomycete isolated from the cow dung.</title>
        <authorList>
            <person name="Zhang X."/>
        </authorList>
    </citation>
    <scope>NUCLEOTIDE SEQUENCE</scope>
    <source>
        <strain evidence="6">NEAU-351</strain>
    </source>
</reference>
<evidence type="ECO:0000313" key="7">
    <source>
        <dbReference type="Proteomes" id="UP000655751"/>
    </source>
</evidence>
<comment type="similarity">
    <text evidence="2">Belongs to the amidase family.</text>
</comment>
<comment type="caution">
    <text evidence="6">The sequence shown here is derived from an EMBL/GenBank/DDBJ whole genome shotgun (WGS) entry which is preliminary data.</text>
</comment>
<evidence type="ECO:0000256" key="4">
    <source>
        <dbReference type="SAM" id="MobiDB-lite"/>
    </source>
</evidence>
<gene>
    <name evidence="6" type="ORF">IT779_34025</name>
</gene>
<dbReference type="GO" id="GO:0004040">
    <property type="term" value="F:amidase activity"/>
    <property type="evidence" value="ECO:0007669"/>
    <property type="project" value="UniProtKB-EC"/>
</dbReference>
<dbReference type="Gene3D" id="3.90.1300.10">
    <property type="entry name" value="Amidase signature (AS) domain"/>
    <property type="match status" value="1"/>
</dbReference>
<evidence type="ECO:0000256" key="1">
    <source>
        <dbReference type="ARBA" id="ARBA00001311"/>
    </source>
</evidence>